<dbReference type="PANTHER" id="PTHR36091">
    <property type="entry name" value="ALTERED INHERITANCE OF MITOCHONDRIA PROTEIN 9, MITOCHONDRIAL"/>
    <property type="match status" value="1"/>
</dbReference>
<evidence type="ECO:0000313" key="8">
    <source>
        <dbReference type="EMBL" id="EPS98726.1"/>
    </source>
</evidence>
<keyword evidence="9" id="KW-1185">Reference proteome</keyword>
<dbReference type="InParanoid" id="S8E0P5"/>
<comment type="similarity">
    <text evidence="2">Belongs to the AIM9 family.</text>
</comment>
<dbReference type="PANTHER" id="PTHR36091:SF1">
    <property type="entry name" value="ALTERED INHERITANCE OF MITOCHONDRIA PROTEIN 9, MITOCHONDRIAL"/>
    <property type="match status" value="1"/>
</dbReference>
<dbReference type="Proteomes" id="UP000015241">
    <property type="component" value="Unassembled WGS sequence"/>
</dbReference>
<dbReference type="Gene3D" id="1.20.58.840">
    <property type="match status" value="1"/>
</dbReference>
<dbReference type="SUPFAM" id="SSF56112">
    <property type="entry name" value="Protein kinase-like (PK-like)"/>
    <property type="match status" value="1"/>
</dbReference>
<dbReference type="GO" id="GO:0005739">
    <property type="term" value="C:mitochondrion"/>
    <property type="evidence" value="ECO:0007669"/>
    <property type="project" value="UniProtKB-SubCell"/>
</dbReference>
<evidence type="ECO:0000256" key="3">
    <source>
        <dbReference type="ARBA" id="ARBA00016197"/>
    </source>
</evidence>
<gene>
    <name evidence="8" type="ORF">FOMPIDRAFT_126449</name>
</gene>
<name>S8E0P5_FOMSC</name>
<evidence type="ECO:0000256" key="1">
    <source>
        <dbReference type="ARBA" id="ARBA00004173"/>
    </source>
</evidence>
<feature type="domain" description="Aminoglycoside phosphotransferase" evidence="7">
    <location>
        <begin position="68"/>
        <end position="331"/>
    </location>
</feature>
<evidence type="ECO:0000313" key="9">
    <source>
        <dbReference type="Proteomes" id="UP000015241"/>
    </source>
</evidence>
<evidence type="ECO:0000256" key="6">
    <source>
        <dbReference type="ARBA" id="ARBA00031849"/>
    </source>
</evidence>
<proteinExistence type="inferred from homology"/>
<dbReference type="InterPro" id="IPR051035">
    <property type="entry name" value="Mito_inheritance_9"/>
</dbReference>
<comment type="subcellular location">
    <subcellularLocation>
        <location evidence="1">Mitochondrion</location>
    </subcellularLocation>
</comment>
<dbReference type="Gene3D" id="1.10.510.10">
    <property type="entry name" value="Transferase(Phosphotransferase) domain 1"/>
    <property type="match status" value="1"/>
</dbReference>
<keyword evidence="4" id="KW-0809">Transit peptide</keyword>
<organism evidence="8 9">
    <name type="scientific">Fomitopsis schrenkii</name>
    <name type="common">Brown rot fungus</name>
    <dbReference type="NCBI Taxonomy" id="2126942"/>
    <lineage>
        <taxon>Eukaryota</taxon>
        <taxon>Fungi</taxon>
        <taxon>Dikarya</taxon>
        <taxon>Basidiomycota</taxon>
        <taxon>Agaricomycotina</taxon>
        <taxon>Agaricomycetes</taxon>
        <taxon>Polyporales</taxon>
        <taxon>Fomitopsis</taxon>
    </lineage>
</organism>
<dbReference type="eggNOG" id="ENOG502QV1E">
    <property type="taxonomic scope" value="Eukaryota"/>
</dbReference>
<dbReference type="HOGENOM" id="CLU_019189_13_0_1"/>
<evidence type="ECO:0000256" key="2">
    <source>
        <dbReference type="ARBA" id="ARBA00005543"/>
    </source>
</evidence>
<dbReference type="InterPro" id="IPR002575">
    <property type="entry name" value="Aminoglycoside_PTrfase"/>
</dbReference>
<sequence>MADAEEQLFSVQKYRWLYNDEQQRAVRYVPFNVDAFIDVAVRSVGATQCSSFKKVQDGKNSFTWRCRILVGTLNRVFSLSFDNNAELIAKIPFAVAGPQHYLTASEVATLDFLRTELHMPVPHVRAWCSRAESTPVGVEYIMYDRIPGVQLYRHDQTDLLVEDDPYIDILHELLPFELKLAKLRFAQIGSLYYKEDVPEELRDRPLYASDIPSTPNSQRFCIGPTTDREFWRAGRARLDIDRGPWYDEHSYLYALAACARASLDVQPIPARDEYRRLITDYETLVPHMSPRTSAYVLWHPDLHAGNILVTEATNPCKLEGIIDWQGALVAPSFTHMVCPPAYTAQEHPLVDCSNDGCPELTAEAQALDGEQRKVVELACRHAWREKIHAILLQEISPVLAQTLHGILRAKGALAMPVAAITRGASEGLEFIRHSFLQTRTMWYAFEGTDENGVPRKPFPLGITDADARHIEEEWERHTRDTSMCNELLERLGSHLDSEGLVYADKYDEAKRAVEEARQSALDAAPNAEEREYIVKAWPLQDGKISLTAEVCC</sequence>
<evidence type="ECO:0000256" key="4">
    <source>
        <dbReference type="ARBA" id="ARBA00022946"/>
    </source>
</evidence>
<dbReference type="OrthoDB" id="2968323at2759"/>
<keyword evidence="5" id="KW-0496">Mitochondrion</keyword>
<dbReference type="InterPro" id="IPR011009">
    <property type="entry name" value="Kinase-like_dom_sf"/>
</dbReference>
<dbReference type="EMBL" id="KE504162">
    <property type="protein sequence ID" value="EPS98726.1"/>
    <property type="molecule type" value="Genomic_DNA"/>
</dbReference>
<reference evidence="8 9" key="1">
    <citation type="journal article" date="2012" name="Science">
        <title>The Paleozoic origin of enzymatic lignin decomposition reconstructed from 31 fungal genomes.</title>
        <authorList>
            <person name="Floudas D."/>
            <person name="Binder M."/>
            <person name="Riley R."/>
            <person name="Barry K."/>
            <person name="Blanchette R.A."/>
            <person name="Henrissat B."/>
            <person name="Martinez A.T."/>
            <person name="Otillar R."/>
            <person name="Spatafora J.W."/>
            <person name="Yadav J.S."/>
            <person name="Aerts A."/>
            <person name="Benoit I."/>
            <person name="Boyd A."/>
            <person name="Carlson A."/>
            <person name="Copeland A."/>
            <person name="Coutinho P.M."/>
            <person name="de Vries R.P."/>
            <person name="Ferreira P."/>
            <person name="Findley K."/>
            <person name="Foster B."/>
            <person name="Gaskell J."/>
            <person name="Glotzer D."/>
            <person name="Gorecki P."/>
            <person name="Heitman J."/>
            <person name="Hesse C."/>
            <person name="Hori C."/>
            <person name="Igarashi K."/>
            <person name="Jurgens J.A."/>
            <person name="Kallen N."/>
            <person name="Kersten P."/>
            <person name="Kohler A."/>
            <person name="Kuees U."/>
            <person name="Kumar T.K.A."/>
            <person name="Kuo A."/>
            <person name="LaButti K."/>
            <person name="Larrondo L.F."/>
            <person name="Lindquist E."/>
            <person name="Ling A."/>
            <person name="Lombard V."/>
            <person name="Lucas S."/>
            <person name="Lundell T."/>
            <person name="Martin R."/>
            <person name="McLaughlin D.J."/>
            <person name="Morgenstern I."/>
            <person name="Morin E."/>
            <person name="Murat C."/>
            <person name="Nagy L.G."/>
            <person name="Nolan M."/>
            <person name="Ohm R.A."/>
            <person name="Patyshakuliyeva A."/>
            <person name="Rokas A."/>
            <person name="Ruiz-Duenas F.J."/>
            <person name="Sabat G."/>
            <person name="Salamov A."/>
            <person name="Samejima M."/>
            <person name="Schmutz J."/>
            <person name="Slot J.C."/>
            <person name="St John F."/>
            <person name="Stenlid J."/>
            <person name="Sun H."/>
            <person name="Sun S."/>
            <person name="Syed K."/>
            <person name="Tsang A."/>
            <person name="Wiebenga A."/>
            <person name="Young D."/>
            <person name="Pisabarro A."/>
            <person name="Eastwood D.C."/>
            <person name="Martin F."/>
            <person name="Cullen D."/>
            <person name="Grigoriev I.V."/>
            <person name="Hibbett D.S."/>
        </authorList>
    </citation>
    <scope>NUCLEOTIDE SEQUENCE</scope>
    <source>
        <strain evidence="9">FP-58527</strain>
    </source>
</reference>
<accession>S8E0P5</accession>
<dbReference type="Pfam" id="PF01636">
    <property type="entry name" value="APH"/>
    <property type="match status" value="1"/>
</dbReference>
<dbReference type="AlphaFoldDB" id="S8E0P5"/>
<evidence type="ECO:0000256" key="5">
    <source>
        <dbReference type="ARBA" id="ARBA00023128"/>
    </source>
</evidence>
<protein>
    <recommendedName>
        <fullName evidence="3">Altered inheritance of mitochondria protein 9, mitochondrial</fullName>
    </recommendedName>
    <alternativeName>
        <fullName evidence="6">Found in mitochondrial proteome protein 29</fullName>
    </alternativeName>
</protein>
<evidence type="ECO:0000259" key="7">
    <source>
        <dbReference type="Pfam" id="PF01636"/>
    </source>
</evidence>